<evidence type="ECO:0000313" key="2">
    <source>
        <dbReference type="Proteomes" id="UP000535078"/>
    </source>
</evidence>
<evidence type="ECO:0000313" key="1">
    <source>
        <dbReference type="EMBL" id="NJB91374.1"/>
    </source>
</evidence>
<accession>A0A7X5XU62</accession>
<dbReference type="RefSeq" id="WP_167922739.1">
    <property type="nucleotide sequence ID" value="NZ_JAATIT010000006.1"/>
</dbReference>
<keyword evidence="2" id="KW-1185">Reference proteome</keyword>
<dbReference type="EMBL" id="JAATIT010000006">
    <property type="protein sequence ID" value="NJB91374.1"/>
    <property type="molecule type" value="Genomic_DNA"/>
</dbReference>
<name>A0A7X5XU62_9SPHN</name>
<comment type="caution">
    <text evidence="1">The sequence shown here is derived from an EMBL/GenBank/DDBJ whole genome shotgun (WGS) entry which is preliminary data.</text>
</comment>
<reference evidence="1 2" key="1">
    <citation type="submission" date="2020-03" db="EMBL/GenBank/DDBJ databases">
        <title>Genomic Encyclopedia of Type Strains, Phase IV (KMG-IV): sequencing the most valuable type-strain genomes for metagenomic binning, comparative biology and taxonomic classification.</title>
        <authorList>
            <person name="Goeker M."/>
        </authorList>
    </citation>
    <scope>NUCLEOTIDE SEQUENCE [LARGE SCALE GENOMIC DNA]</scope>
    <source>
        <strain evidence="1 2">DSM 25229</strain>
    </source>
</reference>
<gene>
    <name evidence="1" type="ORF">GGR90_003585</name>
</gene>
<proteinExistence type="predicted"/>
<organism evidence="1 2">
    <name type="scientific">Sphingopyxis italica</name>
    <dbReference type="NCBI Taxonomy" id="1129133"/>
    <lineage>
        <taxon>Bacteria</taxon>
        <taxon>Pseudomonadati</taxon>
        <taxon>Pseudomonadota</taxon>
        <taxon>Alphaproteobacteria</taxon>
        <taxon>Sphingomonadales</taxon>
        <taxon>Sphingomonadaceae</taxon>
        <taxon>Sphingopyxis</taxon>
    </lineage>
</organism>
<sequence>MAVDLPSGARGAAAGVIMRAFALEVGRRVGSKTSSHELKTDRTNGCFRVSRSEAPKAEIRREADDQSSDDLIDTPNLQLEINFALMREYEIAIFQSLKFKEPEPGSQSAFKKIIYFQCLR</sequence>
<protein>
    <submittedName>
        <fullName evidence="1">Uncharacterized protein</fullName>
    </submittedName>
</protein>
<dbReference type="AlphaFoldDB" id="A0A7X5XU62"/>
<dbReference type="Proteomes" id="UP000535078">
    <property type="component" value="Unassembled WGS sequence"/>
</dbReference>